<feature type="domain" description="VTT" evidence="9">
    <location>
        <begin position="278"/>
        <end position="393"/>
    </location>
</feature>
<keyword evidence="4 7" id="KW-0812">Transmembrane</keyword>
<evidence type="ECO:0000256" key="5">
    <source>
        <dbReference type="ARBA" id="ARBA00022989"/>
    </source>
</evidence>
<comment type="subcellular location">
    <subcellularLocation>
        <location evidence="1 7">Cell membrane</location>
        <topology evidence="1 7">Multi-pass membrane protein</topology>
    </subcellularLocation>
</comment>
<keyword evidence="3 7" id="KW-1003">Cell membrane</keyword>
<evidence type="ECO:0000313" key="11">
    <source>
        <dbReference type="Proteomes" id="UP000325787"/>
    </source>
</evidence>
<dbReference type="Proteomes" id="UP000325787">
    <property type="component" value="Chromosome"/>
</dbReference>
<dbReference type="PANTHER" id="PTHR12677">
    <property type="entry name" value="GOLGI APPARATUS MEMBRANE PROTEIN TVP38-RELATED"/>
    <property type="match status" value="1"/>
</dbReference>
<evidence type="ECO:0000256" key="7">
    <source>
        <dbReference type="RuleBase" id="RU366058"/>
    </source>
</evidence>
<protein>
    <recommendedName>
        <fullName evidence="7">TVP38/TMEM64 family membrane protein</fullName>
    </recommendedName>
</protein>
<name>A0A5Q0GZN6_SACSY</name>
<evidence type="ECO:0000256" key="2">
    <source>
        <dbReference type="ARBA" id="ARBA00008640"/>
    </source>
</evidence>
<feature type="compositionally biased region" description="Gly residues" evidence="8">
    <location>
        <begin position="20"/>
        <end position="29"/>
    </location>
</feature>
<reference evidence="11" key="1">
    <citation type="journal article" date="2021" name="Curr. Microbiol.">
        <title>Complete genome of nocamycin-producing strain Saccharothrix syringae NRRL B-16468 reveals the biosynthetic potential for secondary metabolites.</title>
        <authorList>
            <person name="Mo X."/>
            <person name="Yang S."/>
        </authorList>
    </citation>
    <scope>NUCLEOTIDE SEQUENCE [LARGE SCALE GENOMIC DNA]</scope>
    <source>
        <strain evidence="11">ATCC 51364 / DSM 43886 / JCM 6844 / KCTC 9398 / NBRC 14523 / NRRL B-16468 / INA 2240</strain>
    </source>
</reference>
<keyword evidence="6 7" id="KW-0472">Membrane</keyword>
<evidence type="ECO:0000256" key="3">
    <source>
        <dbReference type="ARBA" id="ARBA00022475"/>
    </source>
</evidence>
<evidence type="ECO:0000313" key="10">
    <source>
        <dbReference type="EMBL" id="QFZ19379.1"/>
    </source>
</evidence>
<dbReference type="GO" id="GO:0005886">
    <property type="term" value="C:plasma membrane"/>
    <property type="evidence" value="ECO:0007669"/>
    <property type="project" value="UniProtKB-SubCell"/>
</dbReference>
<feature type="transmembrane region" description="Helical" evidence="7">
    <location>
        <begin position="261"/>
        <end position="278"/>
    </location>
</feature>
<dbReference type="OrthoDB" id="5242213at2"/>
<feature type="transmembrane region" description="Helical" evidence="7">
    <location>
        <begin position="290"/>
        <end position="315"/>
    </location>
</feature>
<feature type="transmembrane region" description="Helical" evidence="7">
    <location>
        <begin position="400"/>
        <end position="421"/>
    </location>
</feature>
<dbReference type="EMBL" id="CP034550">
    <property type="protein sequence ID" value="QFZ19379.1"/>
    <property type="molecule type" value="Genomic_DNA"/>
</dbReference>
<accession>A0A5Q0GZN6</accession>
<dbReference type="InterPro" id="IPR015414">
    <property type="entry name" value="TMEM64"/>
</dbReference>
<keyword evidence="5 7" id="KW-1133">Transmembrane helix</keyword>
<feature type="transmembrane region" description="Helical" evidence="7">
    <location>
        <begin position="342"/>
        <end position="363"/>
    </location>
</feature>
<feature type="transmembrane region" description="Helical" evidence="7">
    <location>
        <begin position="370"/>
        <end position="388"/>
    </location>
</feature>
<evidence type="ECO:0000256" key="6">
    <source>
        <dbReference type="ARBA" id="ARBA00023136"/>
    </source>
</evidence>
<evidence type="ECO:0000256" key="8">
    <source>
        <dbReference type="SAM" id="MobiDB-lite"/>
    </source>
</evidence>
<feature type="region of interest" description="Disordered" evidence="8">
    <location>
        <begin position="153"/>
        <end position="184"/>
    </location>
</feature>
<dbReference type="PANTHER" id="PTHR12677:SF59">
    <property type="entry name" value="GOLGI APPARATUS MEMBRANE PROTEIN TVP38-RELATED"/>
    <property type="match status" value="1"/>
</dbReference>
<dbReference type="InterPro" id="IPR032816">
    <property type="entry name" value="VTT_dom"/>
</dbReference>
<dbReference type="Pfam" id="PF09335">
    <property type="entry name" value="VTT_dom"/>
    <property type="match status" value="1"/>
</dbReference>
<evidence type="ECO:0000256" key="1">
    <source>
        <dbReference type="ARBA" id="ARBA00004651"/>
    </source>
</evidence>
<keyword evidence="11" id="KW-1185">Reference proteome</keyword>
<dbReference type="AlphaFoldDB" id="A0A5Q0GZN6"/>
<proteinExistence type="inferred from homology"/>
<sequence length="427" mass="44340">MQHLRRRHADPGLDGDETGVRGGAGGQPLGRGHAGDRGVPDRPGGAFDGGAGRQRQVHDGFREADLRPGEHQRDAVERGREQEGQAVLAPGVVVAGGIDPRVRPPRPPGVLQHAQAQVQALVRVGQQHARRDRRTAPARADVPLPLRGVPRVRRPAGEQLQFQPRRAGRAPQHAHDQFRSPDQQAARVGDGAERFDQFPVHGSSFLGAASSLGGVSGRSWFGVLRLVLLVVLVAACAVGVATGVVPGVAELRGRVDAAGPLAPVVFVALCAAGSSVLVPKPVLSVLGGVLFGPWVGAGVVVVGVTLGAVVSFLVARGLGRDVVRPRDGRFARVDRLLERHGFGAVVALRLLPLVPFGLVNYVAGLTGLRVGAFVAGTAVGVLPATAVYTTTGASLTTMTVGQWLLAGAAMALPAVAGFAVLRVRRAR</sequence>
<evidence type="ECO:0000259" key="9">
    <source>
        <dbReference type="Pfam" id="PF09335"/>
    </source>
</evidence>
<organism evidence="10 11">
    <name type="scientific">Saccharothrix syringae</name>
    <name type="common">Nocardiopsis syringae</name>
    <dbReference type="NCBI Taxonomy" id="103733"/>
    <lineage>
        <taxon>Bacteria</taxon>
        <taxon>Bacillati</taxon>
        <taxon>Actinomycetota</taxon>
        <taxon>Actinomycetes</taxon>
        <taxon>Pseudonocardiales</taxon>
        <taxon>Pseudonocardiaceae</taxon>
        <taxon>Saccharothrix</taxon>
    </lineage>
</organism>
<feature type="region of interest" description="Disordered" evidence="8">
    <location>
        <begin position="1"/>
        <end position="87"/>
    </location>
</feature>
<feature type="transmembrane region" description="Helical" evidence="7">
    <location>
        <begin position="226"/>
        <end position="249"/>
    </location>
</feature>
<dbReference type="KEGG" id="ssyi:EKG83_19785"/>
<comment type="similarity">
    <text evidence="2 7">Belongs to the TVP38/TMEM64 family.</text>
</comment>
<evidence type="ECO:0000256" key="4">
    <source>
        <dbReference type="ARBA" id="ARBA00022692"/>
    </source>
</evidence>
<feature type="compositionally biased region" description="Basic and acidic residues" evidence="8">
    <location>
        <begin position="56"/>
        <end position="83"/>
    </location>
</feature>
<gene>
    <name evidence="10" type="ORF">EKG83_19785</name>
</gene>